<dbReference type="Gene3D" id="3.10.110.10">
    <property type="entry name" value="Ubiquitin Conjugating Enzyme"/>
    <property type="match status" value="1"/>
</dbReference>
<evidence type="ECO:0000259" key="4">
    <source>
        <dbReference type="PROSITE" id="PS50089"/>
    </source>
</evidence>
<dbReference type="GO" id="GO:0061630">
    <property type="term" value="F:ubiquitin protein ligase activity"/>
    <property type="evidence" value="ECO:0007669"/>
    <property type="project" value="InterPro"/>
</dbReference>
<dbReference type="GO" id="GO:0033554">
    <property type="term" value="P:cellular response to stress"/>
    <property type="evidence" value="ECO:0007669"/>
    <property type="project" value="UniProtKB-ARBA"/>
</dbReference>
<dbReference type="InterPro" id="IPR016135">
    <property type="entry name" value="UBQ-conjugating_enzyme/RWD"/>
</dbReference>
<dbReference type="EMBL" id="CAJNOC010000101">
    <property type="protein sequence ID" value="CAF0715040.1"/>
    <property type="molecule type" value="Genomic_DNA"/>
</dbReference>
<evidence type="ECO:0000259" key="5">
    <source>
        <dbReference type="PROSITE" id="PS50908"/>
    </source>
</evidence>
<dbReference type="SUPFAM" id="SSF57850">
    <property type="entry name" value="RING/U-box"/>
    <property type="match status" value="1"/>
</dbReference>
<dbReference type="PROSITE" id="PS50089">
    <property type="entry name" value="ZF_RING_2"/>
    <property type="match status" value="1"/>
</dbReference>
<evidence type="ECO:0000256" key="1">
    <source>
        <dbReference type="ARBA" id="ARBA00022771"/>
    </source>
</evidence>
<evidence type="ECO:0000256" key="3">
    <source>
        <dbReference type="PROSITE-ProRule" id="PRU00175"/>
    </source>
</evidence>
<name>A0A813M7R7_9BILA</name>
<dbReference type="SMART" id="SM00591">
    <property type="entry name" value="RWD"/>
    <property type="match status" value="1"/>
</dbReference>
<dbReference type="SUPFAM" id="SSF54495">
    <property type="entry name" value="UBC-like"/>
    <property type="match status" value="1"/>
</dbReference>
<protein>
    <submittedName>
        <fullName evidence="6">Uncharacterized protein</fullName>
    </submittedName>
</protein>
<dbReference type="AlphaFoldDB" id="A0A813M7R7"/>
<reference evidence="6" key="1">
    <citation type="submission" date="2021-02" db="EMBL/GenBank/DDBJ databases">
        <authorList>
            <person name="Nowell W R."/>
        </authorList>
    </citation>
    <scope>NUCLEOTIDE SEQUENCE</scope>
    <source>
        <strain evidence="6">Ploen Becks lab</strain>
    </source>
</reference>
<accession>A0A813M7R7</accession>
<gene>
    <name evidence="6" type="ORF">OXX778_LOCUS1538</name>
</gene>
<keyword evidence="1 3" id="KW-0479">Metal-binding</keyword>
<dbReference type="Pfam" id="PF05773">
    <property type="entry name" value="RWD"/>
    <property type="match status" value="1"/>
</dbReference>
<dbReference type="OrthoDB" id="432311at2759"/>
<evidence type="ECO:0000313" key="7">
    <source>
        <dbReference type="Proteomes" id="UP000663879"/>
    </source>
</evidence>
<dbReference type="GO" id="GO:0016567">
    <property type="term" value="P:protein ubiquitination"/>
    <property type="evidence" value="ECO:0007669"/>
    <property type="project" value="TreeGrafter"/>
</dbReference>
<comment type="caution">
    <text evidence="6">The sequence shown here is derived from an EMBL/GenBank/DDBJ whole genome shotgun (WGS) entry which is preliminary data.</text>
</comment>
<keyword evidence="1 3" id="KW-0863">Zinc-finger</keyword>
<feature type="domain" description="RWD" evidence="5">
    <location>
        <begin position="3"/>
        <end position="113"/>
    </location>
</feature>
<dbReference type="GO" id="GO:0051246">
    <property type="term" value="P:regulation of protein metabolic process"/>
    <property type="evidence" value="ECO:0007669"/>
    <property type="project" value="UniProtKB-ARBA"/>
</dbReference>
<dbReference type="InterPro" id="IPR006575">
    <property type="entry name" value="RWD_dom"/>
</dbReference>
<sequence>MEEELEILESIYNDDILDKNLHGENPSIEVLIYPPNSENEEDNKKNIILTLIIKFSKNYPNEIPKFEFKNVKGIIDQDIKEINVRITEIAAKNIGEHMLFEIIQDIKDFLNSYGNVPKSCKCSICLNNFEDGTKVTHLDCYHYFHTSCLSTFLAYALNDIEDEKREAEMHKIKWKDRTPCCPECRQSMNTSQIEDLKQFNTIRQTQAKMKILFEKQKKAGGIIEPKEDFIIVLNRAPESEPGT</sequence>
<evidence type="ECO:0000313" key="6">
    <source>
        <dbReference type="EMBL" id="CAF0715040.1"/>
    </source>
</evidence>
<dbReference type="Pfam" id="PF17123">
    <property type="entry name" value="zf-RING_11"/>
    <property type="match status" value="1"/>
</dbReference>
<dbReference type="SMART" id="SM00184">
    <property type="entry name" value="RING"/>
    <property type="match status" value="1"/>
</dbReference>
<dbReference type="GO" id="GO:0005634">
    <property type="term" value="C:nucleus"/>
    <property type="evidence" value="ECO:0007669"/>
    <property type="project" value="TreeGrafter"/>
</dbReference>
<dbReference type="InterPro" id="IPR039133">
    <property type="entry name" value="RNF25"/>
</dbReference>
<dbReference type="InterPro" id="IPR001841">
    <property type="entry name" value="Znf_RING"/>
</dbReference>
<keyword evidence="7" id="KW-1185">Reference proteome</keyword>
<dbReference type="Gene3D" id="3.30.40.10">
    <property type="entry name" value="Zinc/RING finger domain, C3HC4 (zinc finger)"/>
    <property type="match status" value="1"/>
</dbReference>
<organism evidence="6 7">
    <name type="scientific">Brachionus calyciflorus</name>
    <dbReference type="NCBI Taxonomy" id="104777"/>
    <lineage>
        <taxon>Eukaryota</taxon>
        <taxon>Metazoa</taxon>
        <taxon>Spiralia</taxon>
        <taxon>Gnathifera</taxon>
        <taxon>Rotifera</taxon>
        <taxon>Eurotatoria</taxon>
        <taxon>Monogononta</taxon>
        <taxon>Pseudotrocha</taxon>
        <taxon>Ploima</taxon>
        <taxon>Brachionidae</taxon>
        <taxon>Brachionus</taxon>
    </lineage>
</organism>
<dbReference type="GO" id="GO:0010468">
    <property type="term" value="P:regulation of gene expression"/>
    <property type="evidence" value="ECO:0007669"/>
    <property type="project" value="UniProtKB-ARBA"/>
</dbReference>
<dbReference type="PROSITE" id="PS50908">
    <property type="entry name" value="RWD"/>
    <property type="match status" value="1"/>
</dbReference>
<dbReference type="PANTHER" id="PTHR13198:SF4">
    <property type="entry name" value="E3 UBIQUITIN-PROTEIN LIGASE RNF25"/>
    <property type="match status" value="1"/>
</dbReference>
<dbReference type="GO" id="GO:0009893">
    <property type="term" value="P:positive regulation of metabolic process"/>
    <property type="evidence" value="ECO:0007669"/>
    <property type="project" value="UniProtKB-ARBA"/>
</dbReference>
<dbReference type="PANTHER" id="PTHR13198">
    <property type="entry name" value="RING FINGER PROTEIN 25"/>
    <property type="match status" value="1"/>
</dbReference>
<dbReference type="FunFam" id="3.10.110.10:FF:000050">
    <property type="entry name" value="eIF-2-alpha kinase GCN2"/>
    <property type="match status" value="1"/>
</dbReference>
<keyword evidence="2" id="KW-0862">Zinc</keyword>
<feature type="domain" description="RING-type" evidence="4">
    <location>
        <begin position="122"/>
        <end position="185"/>
    </location>
</feature>
<evidence type="ECO:0000256" key="2">
    <source>
        <dbReference type="ARBA" id="ARBA00022833"/>
    </source>
</evidence>
<dbReference type="InterPro" id="IPR013083">
    <property type="entry name" value="Znf_RING/FYVE/PHD"/>
</dbReference>
<dbReference type="GO" id="GO:0008270">
    <property type="term" value="F:zinc ion binding"/>
    <property type="evidence" value="ECO:0007669"/>
    <property type="project" value="UniProtKB-KW"/>
</dbReference>
<proteinExistence type="predicted"/>
<dbReference type="CDD" id="cd23823">
    <property type="entry name" value="RWD_GCN2"/>
    <property type="match status" value="1"/>
</dbReference>
<dbReference type="Proteomes" id="UP000663879">
    <property type="component" value="Unassembled WGS sequence"/>
</dbReference>